<keyword evidence="6 9" id="KW-0227">DNA damage</keyword>
<dbReference type="NCBIfam" id="NF003589">
    <property type="entry name" value="PRK05254.1-2"/>
    <property type="match status" value="1"/>
</dbReference>
<dbReference type="InterPro" id="IPR005122">
    <property type="entry name" value="Uracil-DNA_glycosylase-like"/>
</dbReference>
<sequence length="231" mass="25494">MAAVKLHPSWLAPLEEEFAQPYMAALRDYLRAEKAAGKRIFPAGSEWFRALDLTPLEQVRVVILGQDPYHGEGQAHGLCFSVKPGVRVPPSLVNIYKEMETDLGIPRAQHGFLEHWAEQGVLLLNAVLTVEMGRAAAHQGRGWERFTDAVIRLVNAKTEPVVFLLWGSHAQKKAAFVDSIDKGGRHLVLKAPHPSPLSAHSGFFGSRHFSKANAFLESVGQKPIDWALPAL</sequence>
<keyword evidence="13" id="KW-0326">Glycosidase</keyword>
<dbReference type="PANTHER" id="PTHR11264">
    <property type="entry name" value="URACIL-DNA GLYCOSYLASE"/>
    <property type="match status" value="1"/>
</dbReference>
<dbReference type="NCBIfam" id="NF003591">
    <property type="entry name" value="PRK05254.1-4"/>
    <property type="match status" value="1"/>
</dbReference>
<dbReference type="NCBIfam" id="NF003588">
    <property type="entry name" value="PRK05254.1-1"/>
    <property type="match status" value="1"/>
</dbReference>
<keyword evidence="8 9" id="KW-0234">DNA repair</keyword>
<evidence type="ECO:0000256" key="11">
    <source>
        <dbReference type="RuleBase" id="RU003780"/>
    </source>
</evidence>
<evidence type="ECO:0000256" key="10">
    <source>
        <dbReference type="PROSITE-ProRule" id="PRU10072"/>
    </source>
</evidence>
<accession>A0A7X5XVV9</accession>
<dbReference type="Pfam" id="PF03167">
    <property type="entry name" value="UDG"/>
    <property type="match status" value="1"/>
</dbReference>
<comment type="caution">
    <text evidence="13">The sequence shown here is derived from an EMBL/GenBank/DDBJ whole genome shotgun (WGS) entry which is preliminary data.</text>
</comment>
<dbReference type="GO" id="GO:0097510">
    <property type="term" value="P:base-excision repair, AP site formation via deaminated base removal"/>
    <property type="evidence" value="ECO:0007669"/>
    <property type="project" value="TreeGrafter"/>
</dbReference>
<dbReference type="EC" id="3.2.2.27" evidence="4 9"/>
<evidence type="ECO:0000256" key="7">
    <source>
        <dbReference type="ARBA" id="ARBA00022801"/>
    </source>
</evidence>
<dbReference type="HAMAP" id="MF_00148">
    <property type="entry name" value="UDG"/>
    <property type="match status" value="1"/>
</dbReference>
<dbReference type="NCBIfam" id="NF003592">
    <property type="entry name" value="PRK05254.1-5"/>
    <property type="match status" value="1"/>
</dbReference>
<feature type="domain" description="Uracil-DNA glycosylase-like" evidence="12">
    <location>
        <begin position="52"/>
        <end position="216"/>
    </location>
</feature>
<evidence type="ECO:0000313" key="13">
    <source>
        <dbReference type="EMBL" id="NJB96284.1"/>
    </source>
</evidence>
<dbReference type="RefSeq" id="WP_126001265.1">
    <property type="nucleotide sequence ID" value="NZ_BAAADY010000001.1"/>
</dbReference>
<protein>
    <recommendedName>
        <fullName evidence="5 9">Uracil-DNA glycosylase</fullName>
        <shortName evidence="9">UDG</shortName>
        <ecNumber evidence="4 9">3.2.2.27</ecNumber>
    </recommendedName>
</protein>
<dbReference type="FunFam" id="3.40.470.10:FF:000001">
    <property type="entry name" value="Uracil-DNA glycosylase"/>
    <property type="match status" value="1"/>
</dbReference>
<evidence type="ECO:0000256" key="3">
    <source>
        <dbReference type="ARBA" id="ARBA00008184"/>
    </source>
</evidence>
<dbReference type="Proteomes" id="UP000531251">
    <property type="component" value="Unassembled WGS sequence"/>
</dbReference>
<dbReference type="NCBIfam" id="TIGR00628">
    <property type="entry name" value="ung"/>
    <property type="match status" value="1"/>
</dbReference>
<comment type="function">
    <text evidence="2 9 11">Excises uracil residues from the DNA which can arise as a result of misincorporation of dUMP residues by DNA polymerase or due to deamination of cytosine.</text>
</comment>
<name>A0A7X5XVV9_9SPHN</name>
<reference evidence="13 14" key="1">
    <citation type="submission" date="2020-03" db="EMBL/GenBank/DDBJ databases">
        <title>Genomic Encyclopedia of Type Strains, Phase IV (KMG-IV): sequencing the most valuable type-strain genomes for metagenomic binning, comparative biology and taxonomic classification.</title>
        <authorList>
            <person name="Goeker M."/>
        </authorList>
    </citation>
    <scope>NUCLEOTIDE SEQUENCE [LARGE SCALE GENOMIC DNA]</scope>
    <source>
        <strain evidence="13 14">DSM 7225</strain>
    </source>
</reference>
<keyword evidence="14" id="KW-1185">Reference proteome</keyword>
<dbReference type="InterPro" id="IPR036895">
    <property type="entry name" value="Uracil-DNA_glycosylase-like_sf"/>
</dbReference>
<dbReference type="SMART" id="SM00987">
    <property type="entry name" value="UreE_C"/>
    <property type="match status" value="1"/>
</dbReference>
<dbReference type="GO" id="GO:0005737">
    <property type="term" value="C:cytoplasm"/>
    <property type="evidence" value="ECO:0007669"/>
    <property type="project" value="UniProtKB-SubCell"/>
</dbReference>
<evidence type="ECO:0000256" key="9">
    <source>
        <dbReference type="HAMAP-Rule" id="MF_00148"/>
    </source>
</evidence>
<dbReference type="SMART" id="SM00986">
    <property type="entry name" value="UDG"/>
    <property type="match status" value="1"/>
</dbReference>
<comment type="catalytic activity">
    <reaction evidence="1 9 11">
        <text>Hydrolyzes single-stranded DNA or mismatched double-stranded DNA and polynucleotides, releasing free uracil.</text>
        <dbReference type="EC" id="3.2.2.27"/>
    </reaction>
</comment>
<dbReference type="EMBL" id="JAATJB010000001">
    <property type="protein sequence ID" value="NJB96284.1"/>
    <property type="molecule type" value="Genomic_DNA"/>
</dbReference>
<dbReference type="GO" id="GO:0004844">
    <property type="term" value="F:uracil DNA N-glycosylase activity"/>
    <property type="evidence" value="ECO:0007669"/>
    <property type="project" value="UniProtKB-UniRule"/>
</dbReference>
<evidence type="ECO:0000259" key="12">
    <source>
        <dbReference type="SMART" id="SM00986"/>
    </source>
</evidence>
<comment type="similarity">
    <text evidence="3 9 11">Belongs to the uracil-DNA glycosylase (UDG) superfamily. UNG family.</text>
</comment>
<keyword evidence="9" id="KW-0963">Cytoplasm</keyword>
<comment type="subcellular location">
    <subcellularLocation>
        <location evidence="9">Cytoplasm</location>
    </subcellularLocation>
</comment>
<evidence type="ECO:0000256" key="4">
    <source>
        <dbReference type="ARBA" id="ARBA00012030"/>
    </source>
</evidence>
<organism evidence="13 14">
    <name type="scientific">Sphingomonas trueperi</name>
    <dbReference type="NCBI Taxonomy" id="53317"/>
    <lineage>
        <taxon>Bacteria</taxon>
        <taxon>Pseudomonadati</taxon>
        <taxon>Pseudomonadota</taxon>
        <taxon>Alphaproteobacteria</taxon>
        <taxon>Sphingomonadales</taxon>
        <taxon>Sphingomonadaceae</taxon>
        <taxon>Sphingomonas</taxon>
    </lineage>
</organism>
<dbReference type="InterPro" id="IPR002043">
    <property type="entry name" value="UDG_fam1"/>
</dbReference>
<evidence type="ECO:0000256" key="5">
    <source>
        <dbReference type="ARBA" id="ARBA00018429"/>
    </source>
</evidence>
<proteinExistence type="inferred from homology"/>
<keyword evidence="7 9" id="KW-0378">Hydrolase</keyword>
<dbReference type="PROSITE" id="PS00130">
    <property type="entry name" value="U_DNA_GLYCOSYLASE"/>
    <property type="match status" value="1"/>
</dbReference>
<dbReference type="PANTHER" id="PTHR11264:SF0">
    <property type="entry name" value="URACIL-DNA GLYCOSYLASE"/>
    <property type="match status" value="1"/>
</dbReference>
<evidence type="ECO:0000256" key="8">
    <source>
        <dbReference type="ARBA" id="ARBA00023204"/>
    </source>
</evidence>
<feature type="active site" description="Proton acceptor" evidence="9 10">
    <location>
        <position position="67"/>
    </location>
</feature>
<gene>
    <name evidence="9" type="primary">ung</name>
    <name evidence="13" type="ORF">GGR89_000576</name>
</gene>
<evidence type="ECO:0000256" key="1">
    <source>
        <dbReference type="ARBA" id="ARBA00001400"/>
    </source>
</evidence>
<dbReference type="CDD" id="cd10027">
    <property type="entry name" value="UDG-F1-like"/>
    <property type="match status" value="1"/>
</dbReference>
<dbReference type="Gene3D" id="3.40.470.10">
    <property type="entry name" value="Uracil-DNA glycosylase-like domain"/>
    <property type="match status" value="1"/>
</dbReference>
<evidence type="ECO:0000256" key="2">
    <source>
        <dbReference type="ARBA" id="ARBA00002631"/>
    </source>
</evidence>
<evidence type="ECO:0000313" key="14">
    <source>
        <dbReference type="Proteomes" id="UP000531251"/>
    </source>
</evidence>
<dbReference type="AlphaFoldDB" id="A0A7X5XVV9"/>
<evidence type="ECO:0000256" key="6">
    <source>
        <dbReference type="ARBA" id="ARBA00022763"/>
    </source>
</evidence>
<dbReference type="InterPro" id="IPR018085">
    <property type="entry name" value="Ura-DNA_Glyclase_AS"/>
</dbReference>
<dbReference type="SUPFAM" id="SSF52141">
    <property type="entry name" value="Uracil-DNA glycosylase-like"/>
    <property type="match status" value="1"/>
</dbReference>